<dbReference type="Gene3D" id="4.10.280.10">
    <property type="entry name" value="Helix-loop-helix DNA-binding domain"/>
    <property type="match status" value="1"/>
</dbReference>
<feature type="compositionally biased region" description="Basic residues" evidence="1">
    <location>
        <begin position="227"/>
        <end position="238"/>
    </location>
</feature>
<organism evidence="3 4">
    <name type="scientific">Madurella fahalii</name>
    <dbReference type="NCBI Taxonomy" id="1157608"/>
    <lineage>
        <taxon>Eukaryota</taxon>
        <taxon>Fungi</taxon>
        <taxon>Dikarya</taxon>
        <taxon>Ascomycota</taxon>
        <taxon>Pezizomycotina</taxon>
        <taxon>Sordariomycetes</taxon>
        <taxon>Sordariomycetidae</taxon>
        <taxon>Sordariales</taxon>
        <taxon>Sordariales incertae sedis</taxon>
        <taxon>Madurella</taxon>
    </lineage>
</organism>
<feature type="compositionally biased region" description="Basic and acidic residues" evidence="1">
    <location>
        <begin position="279"/>
        <end position="292"/>
    </location>
</feature>
<dbReference type="SUPFAM" id="SSF47459">
    <property type="entry name" value="HLH, helix-loop-helix DNA-binding domain"/>
    <property type="match status" value="1"/>
</dbReference>
<dbReference type="Proteomes" id="UP001628179">
    <property type="component" value="Unassembled WGS sequence"/>
</dbReference>
<proteinExistence type="predicted"/>
<dbReference type="EMBL" id="BAAFSV010000001">
    <property type="protein sequence ID" value="GAB1310730.1"/>
    <property type="molecule type" value="Genomic_DNA"/>
</dbReference>
<dbReference type="InterPro" id="IPR011598">
    <property type="entry name" value="bHLH_dom"/>
</dbReference>
<reference evidence="3 4" key="1">
    <citation type="submission" date="2024-09" db="EMBL/GenBank/DDBJ databases">
        <title>Itraconazole resistance in Madurella fahalii resulting from another homologue of gene encoding cytochrome P450 14-alpha sterol demethylase (CYP51).</title>
        <authorList>
            <person name="Yoshioka I."/>
            <person name="Fahal A.H."/>
            <person name="Kaneko S."/>
            <person name="Yaguchi T."/>
        </authorList>
    </citation>
    <scope>NUCLEOTIDE SEQUENCE [LARGE SCALE GENOMIC DNA]</scope>
    <source>
        <strain evidence="3 4">IFM 68171</strain>
    </source>
</reference>
<dbReference type="PANTHER" id="PTHR47336:SF2">
    <property type="entry name" value="TRANSCRIPTION FACTOR HMS1-RELATED"/>
    <property type="match status" value="1"/>
</dbReference>
<dbReference type="RefSeq" id="XP_070912463.1">
    <property type="nucleotide sequence ID" value="XM_071056362.1"/>
</dbReference>
<accession>A0ABQ0FZ01</accession>
<keyword evidence="4" id="KW-1185">Reference proteome</keyword>
<dbReference type="Pfam" id="PF00010">
    <property type="entry name" value="HLH"/>
    <property type="match status" value="1"/>
</dbReference>
<feature type="domain" description="BHLH" evidence="2">
    <location>
        <begin position="294"/>
        <end position="361"/>
    </location>
</feature>
<dbReference type="PROSITE" id="PS50888">
    <property type="entry name" value="BHLH"/>
    <property type="match status" value="1"/>
</dbReference>
<dbReference type="GeneID" id="98171685"/>
<dbReference type="SMART" id="SM00353">
    <property type="entry name" value="HLH"/>
    <property type="match status" value="1"/>
</dbReference>
<evidence type="ECO:0000256" key="1">
    <source>
        <dbReference type="SAM" id="MobiDB-lite"/>
    </source>
</evidence>
<evidence type="ECO:0000259" key="2">
    <source>
        <dbReference type="PROSITE" id="PS50888"/>
    </source>
</evidence>
<gene>
    <name evidence="3" type="ORF">MFIFM68171_00940</name>
</gene>
<feature type="region of interest" description="Disordered" evidence="1">
    <location>
        <begin position="177"/>
        <end position="304"/>
    </location>
</feature>
<dbReference type="InterPro" id="IPR036638">
    <property type="entry name" value="HLH_DNA-bd_sf"/>
</dbReference>
<evidence type="ECO:0000313" key="4">
    <source>
        <dbReference type="Proteomes" id="UP001628179"/>
    </source>
</evidence>
<feature type="region of interest" description="Disordered" evidence="1">
    <location>
        <begin position="373"/>
        <end position="395"/>
    </location>
</feature>
<protein>
    <submittedName>
        <fullName evidence="3">Allergen Fus c 3</fullName>
    </submittedName>
</protein>
<feature type="compositionally biased region" description="Low complexity" evidence="1">
    <location>
        <begin position="256"/>
        <end position="266"/>
    </location>
</feature>
<evidence type="ECO:0000313" key="3">
    <source>
        <dbReference type="EMBL" id="GAB1310730.1"/>
    </source>
</evidence>
<feature type="region of interest" description="Disordered" evidence="1">
    <location>
        <begin position="328"/>
        <end position="347"/>
    </location>
</feature>
<comment type="caution">
    <text evidence="3">The sequence shown here is derived from an EMBL/GenBank/DDBJ whole genome shotgun (WGS) entry which is preliminary data.</text>
</comment>
<dbReference type="InterPro" id="IPR052099">
    <property type="entry name" value="Regulatory_TF_Diverse"/>
</dbReference>
<name>A0ABQ0FZ01_9PEZI</name>
<dbReference type="PANTHER" id="PTHR47336">
    <property type="entry name" value="TRANSCRIPTION FACTOR HMS1-RELATED"/>
    <property type="match status" value="1"/>
</dbReference>
<sequence length="395" mass="42527">MNQDGDWFSHDPSQASDELGGYLLPSALQTEAISGSHHLPWTCGETPSYHTYVNSPPAVVSHAQYQYPACSGGLPSPALTVPVATPPSQLRHVALPADGPWSPISPISPPVADNVVGGSFVSHPDTMFVPDSVAPPLSTFDTGIIPGWIDSVLHLGPMYSGFAANNLALSGVTTDFSSSLPAEPIPTADQSGVAHFGDVEPAPDGRVPQETAPQPSHPDSIPNPIKKGTKGRARRTHGSRGVPSRSKTTGEKRDSPTPTSAEASSPGLSLRTATRRVKRAETTPKPDESPEHRRARTTHNMVEQEYRRRLTTSFQQLLDILPEDILAEDADEASSGTRKKKKRKMSKVDVLTRTVRIIKFLESDVEEIKRDVGQMKEQLQGSTGGHQSDETLPKD</sequence>